<dbReference type="KEGG" id="psoj:PHYSODRAFT_327096"/>
<dbReference type="InterPro" id="IPR030548">
    <property type="entry name" value="RAD51B"/>
</dbReference>
<evidence type="ECO:0000313" key="3">
    <source>
        <dbReference type="EMBL" id="EGZ26179.1"/>
    </source>
</evidence>
<dbReference type="GO" id="GO:0003697">
    <property type="term" value="F:single-stranded DNA binding"/>
    <property type="evidence" value="ECO:0007669"/>
    <property type="project" value="TreeGrafter"/>
</dbReference>
<dbReference type="GeneID" id="20645553"/>
<dbReference type="PANTHER" id="PTHR46456">
    <property type="entry name" value="DNA REPAIR PROTEIN RAD51 HOMOLOG 2"/>
    <property type="match status" value="1"/>
</dbReference>
<evidence type="ECO:0000256" key="1">
    <source>
        <dbReference type="SAM" id="MobiDB-lite"/>
    </source>
</evidence>
<dbReference type="EMBL" id="JH159152">
    <property type="protein sequence ID" value="EGZ26179.1"/>
    <property type="molecule type" value="Genomic_DNA"/>
</dbReference>
<name>G4YXE5_PHYSP</name>
<dbReference type="GO" id="GO:0003690">
    <property type="term" value="F:double-stranded DNA binding"/>
    <property type="evidence" value="ECO:0007669"/>
    <property type="project" value="TreeGrafter"/>
</dbReference>
<dbReference type="RefSeq" id="XP_009521467.1">
    <property type="nucleotide sequence ID" value="XM_009523172.1"/>
</dbReference>
<feature type="compositionally biased region" description="Acidic residues" evidence="1">
    <location>
        <begin position="345"/>
        <end position="359"/>
    </location>
</feature>
<dbReference type="GO" id="GO:0000400">
    <property type="term" value="F:four-way junction DNA binding"/>
    <property type="evidence" value="ECO:0007669"/>
    <property type="project" value="TreeGrafter"/>
</dbReference>
<dbReference type="Proteomes" id="UP000002640">
    <property type="component" value="Unassembled WGS sequence"/>
</dbReference>
<sequence>MLQRVLARENVDERRRALFQASGITTHRQLLQRPVWDVAHAVDMSVRETEELVAKLSIRLAPASRSAFDLFLESANHPTFLRTGLAGIDQALNGGLHCRALSEFVGTSGIGKSQVAMTLAVICAMDYPESGVMFFDVEHNFSAKRLLQITLARISLTSTGQEANLNQLAAGIIKRIRVVKVKSIAVLASKLKEMEDSMHSFRVKLLIIDCVTTLFNKLIMERHSLYRAVTIIKSSVAGYVVQPFTVKENGVVSVEDEEPPGDVPEEDFSIHDDLLSDMAISGLQTVDPACTLRSTQQSNAEDPDATQLIEGSNEESQSHDQDATPEAAVETDETSSFDIVSDSNSENEDESFCWDVTEE</sequence>
<dbReference type="GO" id="GO:0000724">
    <property type="term" value="P:double-strand break repair via homologous recombination"/>
    <property type="evidence" value="ECO:0007669"/>
    <property type="project" value="InterPro"/>
</dbReference>
<dbReference type="Gene3D" id="3.40.50.300">
    <property type="entry name" value="P-loop containing nucleotide triphosphate hydrolases"/>
    <property type="match status" value="1"/>
</dbReference>
<dbReference type="InParanoid" id="G4YXE5"/>
<evidence type="ECO:0000259" key="2">
    <source>
        <dbReference type="PROSITE" id="PS50162"/>
    </source>
</evidence>
<reference evidence="3 4" key="1">
    <citation type="journal article" date="2006" name="Science">
        <title>Phytophthora genome sequences uncover evolutionary origins and mechanisms of pathogenesis.</title>
        <authorList>
            <person name="Tyler B.M."/>
            <person name="Tripathy S."/>
            <person name="Zhang X."/>
            <person name="Dehal P."/>
            <person name="Jiang R.H."/>
            <person name="Aerts A."/>
            <person name="Arredondo F.D."/>
            <person name="Baxter L."/>
            <person name="Bensasson D."/>
            <person name="Beynon J.L."/>
            <person name="Chapman J."/>
            <person name="Damasceno C.M."/>
            <person name="Dorrance A.E."/>
            <person name="Dou D."/>
            <person name="Dickerman A.W."/>
            <person name="Dubchak I.L."/>
            <person name="Garbelotto M."/>
            <person name="Gijzen M."/>
            <person name="Gordon S.G."/>
            <person name="Govers F."/>
            <person name="Grunwald N.J."/>
            <person name="Huang W."/>
            <person name="Ivors K.L."/>
            <person name="Jones R.W."/>
            <person name="Kamoun S."/>
            <person name="Krampis K."/>
            <person name="Lamour K.H."/>
            <person name="Lee M.K."/>
            <person name="McDonald W.H."/>
            <person name="Medina M."/>
            <person name="Meijer H.J."/>
            <person name="Nordberg E.K."/>
            <person name="Maclean D.J."/>
            <person name="Ospina-Giraldo M.D."/>
            <person name="Morris P.F."/>
            <person name="Phuntumart V."/>
            <person name="Putnam N.H."/>
            <person name="Rash S."/>
            <person name="Rose J.K."/>
            <person name="Sakihama Y."/>
            <person name="Salamov A.A."/>
            <person name="Savidor A."/>
            <person name="Scheuring C.F."/>
            <person name="Smith B.M."/>
            <person name="Sobral B.W."/>
            <person name="Terry A."/>
            <person name="Torto-Alalibo T.A."/>
            <person name="Win J."/>
            <person name="Xu Z."/>
            <person name="Zhang H."/>
            <person name="Grigoriev I.V."/>
            <person name="Rokhsar D.S."/>
            <person name="Boore J.L."/>
        </authorList>
    </citation>
    <scope>NUCLEOTIDE SEQUENCE [LARGE SCALE GENOMIC DNA]</scope>
    <source>
        <strain evidence="3 4">P6497</strain>
    </source>
</reference>
<dbReference type="Pfam" id="PF08423">
    <property type="entry name" value="Rad51"/>
    <property type="match status" value="1"/>
</dbReference>
<dbReference type="SUPFAM" id="SSF52540">
    <property type="entry name" value="P-loop containing nucleoside triphosphate hydrolases"/>
    <property type="match status" value="1"/>
</dbReference>
<gene>
    <name evidence="3" type="ORF">PHYSODRAFT_327096</name>
</gene>
<dbReference type="InterPro" id="IPR013632">
    <property type="entry name" value="Rad51_C"/>
</dbReference>
<dbReference type="GO" id="GO:0005657">
    <property type="term" value="C:replication fork"/>
    <property type="evidence" value="ECO:0007669"/>
    <property type="project" value="TreeGrafter"/>
</dbReference>
<dbReference type="InterPro" id="IPR027417">
    <property type="entry name" value="P-loop_NTPase"/>
</dbReference>
<keyword evidence="4" id="KW-1185">Reference proteome</keyword>
<dbReference type="GO" id="GO:0140664">
    <property type="term" value="F:ATP-dependent DNA damage sensor activity"/>
    <property type="evidence" value="ECO:0007669"/>
    <property type="project" value="InterPro"/>
</dbReference>
<accession>G4YXE5</accession>
<feature type="domain" description="RecA family profile 1" evidence="2">
    <location>
        <begin position="77"/>
        <end position="359"/>
    </location>
</feature>
<dbReference type="PROSITE" id="PS50162">
    <property type="entry name" value="RECA_2"/>
    <property type="match status" value="1"/>
</dbReference>
<evidence type="ECO:0000313" key="4">
    <source>
        <dbReference type="Proteomes" id="UP000002640"/>
    </source>
</evidence>
<dbReference type="InterPro" id="IPR020588">
    <property type="entry name" value="RecA_ATP-bd"/>
</dbReference>
<dbReference type="GO" id="GO:0033063">
    <property type="term" value="C:Rad51B-Rad51C-Rad51D-XRCC2 complex"/>
    <property type="evidence" value="ECO:0007669"/>
    <property type="project" value="InterPro"/>
</dbReference>
<dbReference type="GO" id="GO:0005524">
    <property type="term" value="F:ATP binding"/>
    <property type="evidence" value="ECO:0007669"/>
    <property type="project" value="InterPro"/>
</dbReference>
<organism evidence="3 4">
    <name type="scientific">Phytophthora sojae (strain P6497)</name>
    <name type="common">Soybean stem and root rot agent</name>
    <name type="synonym">Phytophthora megasperma f. sp. glycines</name>
    <dbReference type="NCBI Taxonomy" id="1094619"/>
    <lineage>
        <taxon>Eukaryota</taxon>
        <taxon>Sar</taxon>
        <taxon>Stramenopiles</taxon>
        <taxon>Oomycota</taxon>
        <taxon>Peronosporomycetes</taxon>
        <taxon>Peronosporales</taxon>
        <taxon>Peronosporaceae</taxon>
        <taxon>Phytophthora</taxon>
    </lineage>
</organism>
<feature type="region of interest" description="Disordered" evidence="1">
    <location>
        <begin position="295"/>
        <end position="359"/>
    </location>
</feature>
<dbReference type="STRING" id="1094619.G4YXE5"/>
<dbReference type="FunCoup" id="G4YXE5">
    <property type="interactions" value="265"/>
</dbReference>
<dbReference type="SMR" id="G4YXE5"/>
<dbReference type="AlphaFoldDB" id="G4YXE5"/>
<dbReference type="PANTHER" id="PTHR46456:SF1">
    <property type="entry name" value="DNA REPAIR PROTEIN RAD51 HOMOLOG 2"/>
    <property type="match status" value="1"/>
</dbReference>
<proteinExistence type="predicted"/>
<dbReference type="OMA" id="QHRIMAI"/>
<protein>
    <recommendedName>
        <fullName evidence="2">RecA family profile 1 domain-containing protein</fullName>
    </recommendedName>
</protein>